<reference evidence="2" key="1">
    <citation type="submission" date="2019-08" db="EMBL/GenBank/DDBJ databases">
        <authorList>
            <person name="Kucharzyk K."/>
            <person name="Murdoch R.W."/>
            <person name="Higgins S."/>
            <person name="Loffler F."/>
        </authorList>
    </citation>
    <scope>NUCLEOTIDE SEQUENCE</scope>
</reference>
<feature type="region of interest" description="Disordered" evidence="1">
    <location>
        <begin position="1"/>
        <end position="36"/>
    </location>
</feature>
<accession>A0A645AR73</accession>
<dbReference type="EMBL" id="VSSQ01015423">
    <property type="protein sequence ID" value="MPM55762.1"/>
    <property type="molecule type" value="Genomic_DNA"/>
</dbReference>
<evidence type="ECO:0000256" key="1">
    <source>
        <dbReference type="SAM" id="MobiDB-lite"/>
    </source>
</evidence>
<gene>
    <name evidence="2" type="ORF">SDC9_102559</name>
</gene>
<comment type="caution">
    <text evidence="2">The sequence shown here is derived from an EMBL/GenBank/DDBJ whole genome shotgun (WGS) entry which is preliminary data.</text>
</comment>
<evidence type="ECO:0000313" key="2">
    <source>
        <dbReference type="EMBL" id="MPM55762.1"/>
    </source>
</evidence>
<organism evidence="2">
    <name type="scientific">bioreactor metagenome</name>
    <dbReference type="NCBI Taxonomy" id="1076179"/>
    <lineage>
        <taxon>unclassified sequences</taxon>
        <taxon>metagenomes</taxon>
        <taxon>ecological metagenomes</taxon>
    </lineage>
</organism>
<proteinExistence type="predicted"/>
<sequence>MTDKVGQRNGLHGVCQAKNNGKSHRNTRTAACNKQQDLRRDENRAHVYGADAHTCFVENRAKEHLANHEHRHRE</sequence>
<protein>
    <submittedName>
        <fullName evidence="2">Uncharacterized protein</fullName>
    </submittedName>
</protein>
<name>A0A645AR73_9ZZZZ</name>
<dbReference type="AlphaFoldDB" id="A0A645AR73"/>